<keyword evidence="7" id="KW-0032">Aminotransferase</keyword>
<organism evidence="7 8">
    <name type="scientific">Spiroplasma poulsonii</name>
    <dbReference type="NCBI Taxonomy" id="2138"/>
    <lineage>
        <taxon>Bacteria</taxon>
        <taxon>Bacillati</taxon>
        <taxon>Mycoplasmatota</taxon>
        <taxon>Mollicutes</taxon>
        <taxon>Entomoplasmatales</taxon>
        <taxon>Spiroplasmataceae</taxon>
        <taxon>Spiroplasma</taxon>
    </lineage>
</organism>
<dbReference type="GO" id="GO:0008483">
    <property type="term" value="F:transaminase activity"/>
    <property type="evidence" value="ECO:0007669"/>
    <property type="project" value="UniProtKB-KW"/>
</dbReference>
<dbReference type="GO" id="GO:0030170">
    <property type="term" value="F:pyridoxal phosphate binding"/>
    <property type="evidence" value="ECO:0007669"/>
    <property type="project" value="InterPro"/>
</dbReference>
<dbReference type="InterPro" id="IPR015422">
    <property type="entry name" value="PyrdxlP-dep_Trfase_small"/>
</dbReference>
<dbReference type="Pfam" id="PF00155">
    <property type="entry name" value="Aminotran_1_2"/>
    <property type="match status" value="1"/>
</dbReference>
<dbReference type="SUPFAM" id="SSF53383">
    <property type="entry name" value="PLP-dependent transferases"/>
    <property type="match status" value="1"/>
</dbReference>
<evidence type="ECO:0000313" key="7">
    <source>
        <dbReference type="EMBL" id="RUP75500.1"/>
    </source>
</evidence>
<dbReference type="Proteomes" id="UP000274545">
    <property type="component" value="Unassembled WGS sequence"/>
</dbReference>
<evidence type="ECO:0000256" key="4">
    <source>
        <dbReference type="ARBA" id="ARBA00023239"/>
    </source>
</evidence>
<dbReference type="Gene3D" id="3.40.640.10">
    <property type="entry name" value="Type I PLP-dependent aspartate aminotransferase-like (Major domain)"/>
    <property type="match status" value="1"/>
</dbReference>
<dbReference type="EC" id="4.4.1.13" evidence="2"/>
<dbReference type="InterPro" id="IPR015424">
    <property type="entry name" value="PyrdxlP-dep_Trfase"/>
</dbReference>
<dbReference type="PANTHER" id="PTHR43525:SF1">
    <property type="entry name" value="PROTEIN MALY"/>
    <property type="match status" value="1"/>
</dbReference>
<keyword evidence="3" id="KW-0663">Pyridoxal phosphate</keyword>
<feature type="domain" description="Aminotransferase class I/classII large" evidence="6">
    <location>
        <begin position="46"/>
        <end position="384"/>
    </location>
</feature>
<evidence type="ECO:0000256" key="3">
    <source>
        <dbReference type="ARBA" id="ARBA00022898"/>
    </source>
</evidence>
<comment type="caution">
    <text evidence="7">The sequence shown here is derived from an EMBL/GenBank/DDBJ whole genome shotgun (WGS) entry which is preliminary data.</text>
</comment>
<dbReference type="InterPro" id="IPR015421">
    <property type="entry name" value="PyrdxlP-dep_Trfase_major"/>
</dbReference>
<dbReference type="InterPro" id="IPR004839">
    <property type="entry name" value="Aminotransferase_I/II_large"/>
</dbReference>
<sequence length="393" mass="45301">MKYNFDIIIDRSQNLERKWDHTYIAKNYHLTGDNIINSSIADLDFTTPLPIINAILERAKKGVYSYSYVSDDLYQAISNWYYHQHQVNVPVDKIKLVHGTVNALHQLIQCLTDVNDYVLVQTPVYGPFGQAIINNKRRLLANQLQWVDDTYQIDFAMFETTIKKYQPKLFILCNPHNPGGRVWTRNELQKIIAICQKYHVLIISDEVHGDLALPNVKFNSLLSFTILDNYLIVCNSPNKAFNLGGLKSSYLITHNEMLRAKIDEQYQRASITSPNVFTIPAYLAAYNNSEVIMWKTAMLTYVVKNYQYVKEKLTVIPGLKIMKLEASYLVWINYAETNLTLQEVNALLWKHKLIVSKDNDFVETPPSCFRINIGTSFAMVGKIVNILITIFTK</sequence>
<keyword evidence="4" id="KW-0456">Lyase</keyword>
<evidence type="ECO:0000259" key="6">
    <source>
        <dbReference type="Pfam" id="PF00155"/>
    </source>
</evidence>
<dbReference type="RefSeq" id="WP_127093435.1">
    <property type="nucleotide sequence ID" value="NZ_RAHC01000020.1"/>
</dbReference>
<evidence type="ECO:0000313" key="8">
    <source>
        <dbReference type="Proteomes" id="UP000274545"/>
    </source>
</evidence>
<reference evidence="7 8" key="1">
    <citation type="journal article" date="2019" name="Genome Biol. Evol.">
        <title>Toxin and genome evolution in a Drosophila defensive symbiosis.</title>
        <authorList>
            <person name="Ballinger M.J."/>
            <person name="Gawryluk R.M."/>
            <person name="Perlman S.J."/>
        </authorList>
    </citation>
    <scope>NUCLEOTIDE SEQUENCE [LARGE SCALE GENOMIC DNA]</scope>
    <source>
        <strain evidence="8">sNeo</strain>
    </source>
</reference>
<evidence type="ECO:0000256" key="1">
    <source>
        <dbReference type="ARBA" id="ARBA00001933"/>
    </source>
</evidence>
<gene>
    <name evidence="7" type="ORF">D6D54_08490</name>
</gene>
<accession>A0A3S0TWK3</accession>
<protein>
    <recommendedName>
        <fullName evidence="2">cysteine-S-conjugate beta-lyase</fullName>
        <ecNumber evidence="2">4.4.1.13</ecNumber>
    </recommendedName>
</protein>
<comment type="cofactor">
    <cofactor evidence="1">
        <name>pyridoxal 5'-phosphate</name>
        <dbReference type="ChEBI" id="CHEBI:597326"/>
    </cofactor>
</comment>
<dbReference type="AlphaFoldDB" id="A0A3S0TWK3"/>
<keyword evidence="7" id="KW-0808">Transferase</keyword>
<evidence type="ECO:0000256" key="2">
    <source>
        <dbReference type="ARBA" id="ARBA00012224"/>
    </source>
</evidence>
<dbReference type="PANTHER" id="PTHR43525">
    <property type="entry name" value="PROTEIN MALY"/>
    <property type="match status" value="1"/>
</dbReference>
<name>A0A3S0TWK3_9MOLU</name>
<dbReference type="Gene3D" id="3.90.1150.10">
    <property type="entry name" value="Aspartate Aminotransferase, domain 1"/>
    <property type="match status" value="1"/>
</dbReference>
<proteinExistence type="inferred from homology"/>
<evidence type="ECO:0000256" key="5">
    <source>
        <dbReference type="ARBA" id="ARBA00037974"/>
    </source>
</evidence>
<dbReference type="CDD" id="cd00609">
    <property type="entry name" value="AAT_like"/>
    <property type="match status" value="1"/>
</dbReference>
<comment type="similarity">
    <text evidence="5">Belongs to the class-II pyridoxal-phosphate-dependent aminotransferase family. MalY/PatB cystathionine beta-lyase subfamily.</text>
</comment>
<dbReference type="EMBL" id="RAHC01000020">
    <property type="protein sequence ID" value="RUP75500.1"/>
    <property type="molecule type" value="Genomic_DNA"/>
</dbReference>
<dbReference type="GO" id="GO:0047804">
    <property type="term" value="F:cysteine-S-conjugate beta-lyase activity"/>
    <property type="evidence" value="ECO:0007669"/>
    <property type="project" value="UniProtKB-EC"/>
</dbReference>
<dbReference type="InterPro" id="IPR051798">
    <property type="entry name" value="Class-II_PLP-Dep_Aminotrans"/>
</dbReference>